<dbReference type="InterPro" id="IPR050784">
    <property type="entry name" value="IAP"/>
</dbReference>
<evidence type="ECO:0000256" key="1">
    <source>
        <dbReference type="SAM" id="MobiDB-lite"/>
    </source>
</evidence>
<dbReference type="CDD" id="cd00022">
    <property type="entry name" value="BIR"/>
    <property type="match status" value="2"/>
</dbReference>
<dbReference type="GO" id="GO:0005737">
    <property type="term" value="C:cytoplasm"/>
    <property type="evidence" value="ECO:0007669"/>
    <property type="project" value="TreeGrafter"/>
</dbReference>
<reference evidence="2 3" key="1">
    <citation type="submission" date="2020-06" db="EMBL/GenBank/DDBJ databases">
        <authorList>
            <person name="Li R."/>
            <person name="Bekaert M."/>
        </authorList>
    </citation>
    <scope>NUCLEOTIDE SEQUENCE [LARGE SCALE GENOMIC DNA]</scope>
    <source>
        <strain evidence="3">wild</strain>
    </source>
</reference>
<sequence length="534" mass="61560">MSTRDIKMPLDVRLEAEVILHLFNLHLRSQEYNIQMTIAETPDSLDTGGDTHDCGHDHNTGQNTSQTIVQTGQSTEHSIDDVDHMRYERYRLETFRTWPQSANADKNQLAANGFYYIGDGNDDRVQCDFCKIILKKWEPGDVVQEEHRKHGPQCPYVNDPSHAGNFPLTFRRLVSMNRHHHGPCHREYREREVRFQSFYNWPHPNRRPTPGELSNAGFFYLGQGDCVKCFYCGGMLRHWEETDDVWAEHMKWFPLCLFVVEHDPSCHEEIGRHLQRTISGIALSNGYSDEEITGYRQYMEDNEIEHPEEYGEFVNQLDQFRQRQAPISAPSVPSNATETSEVNPQHAASRTNVEDQNERYLCKVCYKNALESSDINLEDKGYNNNQSSDINLEDKGYNNNQSSDINLEDKGYNNNQSSDINLENKGYNNNQSSDINLENKGYNNNQSSDINLEDKGYNNNQSSDINLEDKGYNNNQSSDINLEDKGYNNNQSSDINLEDKGYNNNQSSDINLEDKGYNNNQSSDINKSNFTFDL</sequence>
<dbReference type="GO" id="GO:0051726">
    <property type="term" value="P:regulation of cell cycle"/>
    <property type="evidence" value="ECO:0007669"/>
    <property type="project" value="TreeGrafter"/>
</dbReference>
<dbReference type="GO" id="GO:0043027">
    <property type="term" value="F:cysteine-type endopeptidase inhibitor activity involved in apoptotic process"/>
    <property type="evidence" value="ECO:0007669"/>
    <property type="project" value="TreeGrafter"/>
</dbReference>
<name>A0A6J8AT15_MYTCO</name>
<feature type="compositionally biased region" description="Polar residues" evidence="1">
    <location>
        <begin position="331"/>
        <end position="351"/>
    </location>
</feature>
<keyword evidence="3" id="KW-1185">Reference proteome</keyword>
<evidence type="ECO:0000313" key="3">
    <source>
        <dbReference type="Proteomes" id="UP000507470"/>
    </source>
</evidence>
<dbReference type="OrthoDB" id="6063402at2759"/>
<protein>
    <submittedName>
        <fullName evidence="2">Baculoviral IAP repeat-containing protein 3,Baculoviral IAP repeat-containing protein 2,Baculoviral IAP repeat-containing protein 7-A,Baculoviral IAP repeat-containing protein 7</fullName>
    </submittedName>
</protein>
<dbReference type="SUPFAM" id="SSF57924">
    <property type="entry name" value="Inhibitor of apoptosis (IAP) repeat"/>
    <property type="match status" value="2"/>
</dbReference>
<dbReference type="PANTHER" id="PTHR10044:SF139">
    <property type="entry name" value="DEATH-ASSOCIATED INHIBITOR OF APOPTOSIS 2"/>
    <property type="match status" value="1"/>
</dbReference>
<dbReference type="Pfam" id="PF00653">
    <property type="entry name" value="BIR"/>
    <property type="match status" value="2"/>
</dbReference>
<dbReference type="EMBL" id="CACVKT020001876">
    <property type="protein sequence ID" value="CAC5372943.1"/>
    <property type="molecule type" value="Genomic_DNA"/>
</dbReference>
<feature type="region of interest" description="Disordered" evidence="1">
    <location>
        <begin position="325"/>
        <end position="354"/>
    </location>
</feature>
<evidence type="ECO:0000313" key="2">
    <source>
        <dbReference type="EMBL" id="CAC5372943.1"/>
    </source>
</evidence>
<organism evidence="2 3">
    <name type="scientific">Mytilus coruscus</name>
    <name type="common">Sea mussel</name>
    <dbReference type="NCBI Taxonomy" id="42192"/>
    <lineage>
        <taxon>Eukaryota</taxon>
        <taxon>Metazoa</taxon>
        <taxon>Spiralia</taxon>
        <taxon>Lophotrochozoa</taxon>
        <taxon>Mollusca</taxon>
        <taxon>Bivalvia</taxon>
        <taxon>Autobranchia</taxon>
        <taxon>Pteriomorphia</taxon>
        <taxon>Mytilida</taxon>
        <taxon>Mytiloidea</taxon>
        <taxon>Mytilidae</taxon>
        <taxon>Mytilinae</taxon>
        <taxon>Mytilus</taxon>
    </lineage>
</organism>
<dbReference type="InterPro" id="IPR001370">
    <property type="entry name" value="BIR_rpt"/>
</dbReference>
<feature type="compositionally biased region" description="Polar residues" evidence="1">
    <location>
        <begin position="412"/>
        <end position="450"/>
    </location>
</feature>
<accession>A0A6J8AT15</accession>
<gene>
    <name evidence="2" type="ORF">MCOR_10872</name>
</gene>
<dbReference type="Proteomes" id="UP000507470">
    <property type="component" value="Unassembled WGS sequence"/>
</dbReference>
<dbReference type="PROSITE" id="PS50143">
    <property type="entry name" value="BIR_REPEAT_2"/>
    <property type="match status" value="2"/>
</dbReference>
<feature type="region of interest" description="Disordered" evidence="1">
    <location>
        <begin position="377"/>
        <end position="534"/>
    </location>
</feature>
<feature type="compositionally biased region" description="Polar residues" evidence="1">
    <location>
        <begin position="517"/>
        <end position="534"/>
    </location>
</feature>
<dbReference type="AlphaFoldDB" id="A0A6J8AT15"/>
<dbReference type="SMART" id="SM00238">
    <property type="entry name" value="BIR"/>
    <property type="match status" value="2"/>
</dbReference>
<dbReference type="GO" id="GO:0005634">
    <property type="term" value="C:nucleus"/>
    <property type="evidence" value="ECO:0007669"/>
    <property type="project" value="TreeGrafter"/>
</dbReference>
<dbReference type="GO" id="GO:0043066">
    <property type="term" value="P:negative regulation of apoptotic process"/>
    <property type="evidence" value="ECO:0007669"/>
    <property type="project" value="TreeGrafter"/>
</dbReference>
<dbReference type="Gene3D" id="1.10.1170.10">
    <property type="entry name" value="Inhibitor Of Apoptosis Protein (2mihbC-IAP-1), Chain A"/>
    <property type="match status" value="2"/>
</dbReference>
<dbReference type="PANTHER" id="PTHR10044">
    <property type="entry name" value="INHIBITOR OF APOPTOSIS"/>
    <property type="match status" value="1"/>
</dbReference>
<proteinExistence type="predicted"/>